<proteinExistence type="predicted"/>
<gene>
    <name evidence="2" type="ORF">NDU88_001645</name>
</gene>
<comment type="caution">
    <text evidence="2">The sequence shown here is derived from an EMBL/GenBank/DDBJ whole genome shotgun (WGS) entry which is preliminary data.</text>
</comment>
<evidence type="ECO:0000256" key="1">
    <source>
        <dbReference type="SAM" id="MobiDB-lite"/>
    </source>
</evidence>
<keyword evidence="3" id="KW-1185">Reference proteome</keyword>
<evidence type="ECO:0000313" key="2">
    <source>
        <dbReference type="EMBL" id="KAJ1135200.1"/>
    </source>
</evidence>
<organism evidence="2 3">
    <name type="scientific">Pleurodeles waltl</name>
    <name type="common">Iberian ribbed newt</name>
    <dbReference type="NCBI Taxonomy" id="8319"/>
    <lineage>
        <taxon>Eukaryota</taxon>
        <taxon>Metazoa</taxon>
        <taxon>Chordata</taxon>
        <taxon>Craniata</taxon>
        <taxon>Vertebrata</taxon>
        <taxon>Euteleostomi</taxon>
        <taxon>Amphibia</taxon>
        <taxon>Batrachia</taxon>
        <taxon>Caudata</taxon>
        <taxon>Salamandroidea</taxon>
        <taxon>Salamandridae</taxon>
        <taxon>Pleurodelinae</taxon>
        <taxon>Pleurodeles</taxon>
    </lineage>
</organism>
<accession>A0AAV7QAQ8</accession>
<protein>
    <submittedName>
        <fullName evidence="2">Uncharacterized protein</fullName>
    </submittedName>
</protein>
<name>A0AAV7QAQ8_PLEWA</name>
<dbReference type="AlphaFoldDB" id="A0AAV7QAQ8"/>
<evidence type="ECO:0000313" key="3">
    <source>
        <dbReference type="Proteomes" id="UP001066276"/>
    </source>
</evidence>
<feature type="compositionally biased region" description="Polar residues" evidence="1">
    <location>
        <begin position="8"/>
        <end position="23"/>
    </location>
</feature>
<sequence>MTDVCSASGYQLSRTRPGRSTSDPHVLRWSLDKSYDVQECVLELTTRRRLRVCKSGTPATCTLAQQGHEAEGEELMHRPYSRLGMERICGPVDGWNRVTSRAGSLWCDLADSSHGTRVPKASS</sequence>
<feature type="region of interest" description="Disordered" evidence="1">
    <location>
        <begin position="1"/>
        <end position="24"/>
    </location>
</feature>
<reference evidence="2" key="1">
    <citation type="journal article" date="2022" name="bioRxiv">
        <title>Sequencing and chromosome-scale assembly of the giantPleurodeles waltlgenome.</title>
        <authorList>
            <person name="Brown T."/>
            <person name="Elewa A."/>
            <person name="Iarovenko S."/>
            <person name="Subramanian E."/>
            <person name="Araus A.J."/>
            <person name="Petzold A."/>
            <person name="Susuki M."/>
            <person name="Suzuki K.-i.T."/>
            <person name="Hayashi T."/>
            <person name="Toyoda A."/>
            <person name="Oliveira C."/>
            <person name="Osipova E."/>
            <person name="Leigh N.D."/>
            <person name="Simon A."/>
            <person name="Yun M.H."/>
        </authorList>
    </citation>
    <scope>NUCLEOTIDE SEQUENCE</scope>
    <source>
        <strain evidence="2">20211129_DDA</strain>
        <tissue evidence="2">Liver</tissue>
    </source>
</reference>
<dbReference type="Proteomes" id="UP001066276">
    <property type="component" value="Chromosome 6"/>
</dbReference>
<dbReference type="EMBL" id="JANPWB010000010">
    <property type="protein sequence ID" value="KAJ1135200.1"/>
    <property type="molecule type" value="Genomic_DNA"/>
</dbReference>